<feature type="domain" description="Methyltransferase type 11" evidence="2">
    <location>
        <begin position="131"/>
        <end position="179"/>
    </location>
</feature>
<sequence length="492" mass="56010">MKASMETVVPKPNLLSNILVRLLSFGVLVLLARSAYVITIKGKSCDSVGDLCFFPVTLEHTTETSAASATRLRNYYSSVFQDLISEGFLSPDSKSLCIETLTGEDVVALRDIGVGNSIGISKKSSPPLIRYGLAFRQPFDDNTFDFEFSGVSGLDRTVKPVKFASEVSRTLKPGGFFVVHTTSKDQYSLNSLLELFNSSRLIRSREINGLDSSSPWIREIVLRKENGIVDNCLKEPFIHGNSVNKCNFPGYKNELIRNAEPLIMEEPLKPWLTLKRNIKNVKYLSSMADIRFKNRYVYVDVGARSYGSSIGSWFKKQYPKQNKTFGIYAIEADRAFHEEYRLKKGVTLLPYAAWVRNETLFFEINREPSKKNNERGRGMGRIQSVQSSSNFEGDFDKILGFDFASWLKSTVSERDYVLVKMDVEGTEFHLIPRLIETGAICLIDEMFLECHYNRWQRCCPGVRSSKYQKTYAQCLDLFISLRKSGVLVHQWW</sequence>
<evidence type="ECO:0000259" key="3">
    <source>
        <dbReference type="Pfam" id="PF25276"/>
    </source>
</evidence>
<dbReference type="AlphaFoldDB" id="A0ABD3AI53"/>
<dbReference type="GO" id="GO:0009820">
    <property type="term" value="P:alkaloid metabolic process"/>
    <property type="evidence" value="ECO:0007669"/>
    <property type="project" value="UniProtKB-KW"/>
</dbReference>
<evidence type="ECO:0000256" key="1">
    <source>
        <dbReference type="ARBA" id="ARBA00011738"/>
    </source>
</evidence>
<keyword evidence="5" id="KW-1185">Reference proteome</keyword>
<dbReference type="PANTHER" id="PTHR44843">
    <property type="entry name" value="METHYLTRANSFERASE"/>
    <property type="match status" value="1"/>
</dbReference>
<dbReference type="InterPro" id="IPR029063">
    <property type="entry name" value="SAM-dependent_MTases_sf"/>
</dbReference>
<evidence type="ECO:0008006" key="6">
    <source>
        <dbReference type="Google" id="ProtNLM"/>
    </source>
</evidence>
<dbReference type="Proteomes" id="UP001630127">
    <property type="component" value="Unassembled WGS sequence"/>
</dbReference>
<name>A0ABD3AI53_9GENT</name>
<accession>A0ABD3AI53</accession>
<dbReference type="GO" id="GO:0005737">
    <property type="term" value="C:cytoplasm"/>
    <property type="evidence" value="ECO:0007669"/>
    <property type="project" value="UniProtKB-ARBA"/>
</dbReference>
<proteinExistence type="predicted"/>
<dbReference type="Gene3D" id="3.40.50.150">
    <property type="entry name" value="Vaccinia Virus protein VP39"/>
    <property type="match status" value="2"/>
</dbReference>
<dbReference type="InterPro" id="IPR057192">
    <property type="entry name" value="DUF7870"/>
</dbReference>
<feature type="domain" description="DUF7870" evidence="3">
    <location>
        <begin position="258"/>
        <end position="337"/>
    </location>
</feature>
<evidence type="ECO:0000313" key="5">
    <source>
        <dbReference type="Proteomes" id="UP001630127"/>
    </source>
</evidence>
<comment type="caution">
    <text evidence="4">The sequence shown here is derived from an EMBL/GenBank/DDBJ whole genome shotgun (WGS) entry which is preliminary data.</text>
</comment>
<protein>
    <recommendedName>
        <fullName evidence="6">Methyltransferase</fullName>
    </recommendedName>
</protein>
<dbReference type="Pfam" id="PF25276">
    <property type="entry name" value="DUF7870"/>
    <property type="match status" value="2"/>
</dbReference>
<feature type="domain" description="DUF7870" evidence="3">
    <location>
        <begin position="400"/>
        <end position="492"/>
    </location>
</feature>
<dbReference type="Pfam" id="PF08241">
    <property type="entry name" value="Methyltransf_11"/>
    <property type="match status" value="1"/>
</dbReference>
<comment type="subunit">
    <text evidence="1">Homodimer.</text>
</comment>
<gene>
    <name evidence="4" type="ORF">ACH5RR_010269</name>
</gene>
<dbReference type="EMBL" id="JBJUIK010000004">
    <property type="protein sequence ID" value="KAL3530947.1"/>
    <property type="molecule type" value="Genomic_DNA"/>
</dbReference>
<evidence type="ECO:0000259" key="2">
    <source>
        <dbReference type="Pfam" id="PF08241"/>
    </source>
</evidence>
<dbReference type="SUPFAM" id="SSF53335">
    <property type="entry name" value="S-adenosyl-L-methionine-dependent methyltransferases"/>
    <property type="match status" value="2"/>
</dbReference>
<dbReference type="PANTHER" id="PTHR44843:SF13">
    <property type="entry name" value="METHYLTRANSFERASE FKBM DOMAIN-CONTAINING PROTEIN"/>
    <property type="match status" value="1"/>
</dbReference>
<reference evidence="4 5" key="1">
    <citation type="submission" date="2024-11" db="EMBL/GenBank/DDBJ databases">
        <title>A near-complete genome assembly of Cinchona calisaya.</title>
        <authorList>
            <person name="Lian D.C."/>
            <person name="Zhao X.W."/>
            <person name="Wei L."/>
        </authorList>
    </citation>
    <scope>NUCLEOTIDE SEQUENCE [LARGE SCALE GENOMIC DNA]</scope>
    <source>
        <tissue evidence="4">Nenye</tissue>
    </source>
</reference>
<evidence type="ECO:0000313" key="4">
    <source>
        <dbReference type="EMBL" id="KAL3530947.1"/>
    </source>
</evidence>
<dbReference type="InterPro" id="IPR013216">
    <property type="entry name" value="Methyltransf_11"/>
</dbReference>
<organism evidence="4 5">
    <name type="scientific">Cinchona calisaya</name>
    <dbReference type="NCBI Taxonomy" id="153742"/>
    <lineage>
        <taxon>Eukaryota</taxon>
        <taxon>Viridiplantae</taxon>
        <taxon>Streptophyta</taxon>
        <taxon>Embryophyta</taxon>
        <taxon>Tracheophyta</taxon>
        <taxon>Spermatophyta</taxon>
        <taxon>Magnoliopsida</taxon>
        <taxon>eudicotyledons</taxon>
        <taxon>Gunneridae</taxon>
        <taxon>Pentapetalae</taxon>
        <taxon>asterids</taxon>
        <taxon>lamiids</taxon>
        <taxon>Gentianales</taxon>
        <taxon>Rubiaceae</taxon>
        <taxon>Cinchonoideae</taxon>
        <taxon>Cinchoneae</taxon>
        <taxon>Cinchona</taxon>
    </lineage>
</organism>